<feature type="compositionally biased region" description="Low complexity" evidence="1">
    <location>
        <begin position="140"/>
        <end position="154"/>
    </location>
</feature>
<feature type="compositionally biased region" description="Basic residues" evidence="1">
    <location>
        <begin position="1"/>
        <end position="12"/>
    </location>
</feature>
<dbReference type="OrthoDB" id="10609793at2759"/>
<feature type="compositionally biased region" description="Low complexity" evidence="1">
    <location>
        <begin position="337"/>
        <end position="365"/>
    </location>
</feature>
<evidence type="ECO:0000256" key="1">
    <source>
        <dbReference type="SAM" id="MobiDB-lite"/>
    </source>
</evidence>
<protein>
    <submittedName>
        <fullName evidence="2">Uncharacterized protein</fullName>
    </submittedName>
</protein>
<reference evidence="2 3" key="1">
    <citation type="submission" date="2016-06" db="EMBL/GenBank/DDBJ databases">
        <title>Evolution of pathogenesis and genome organization in the Tremellales.</title>
        <authorList>
            <person name="Cuomo C."/>
            <person name="Litvintseva A."/>
            <person name="Heitman J."/>
            <person name="Chen Y."/>
            <person name="Sun S."/>
            <person name="Springer D."/>
            <person name="Dromer F."/>
            <person name="Young S."/>
            <person name="Zeng Q."/>
            <person name="Chapman S."/>
            <person name="Gujja S."/>
            <person name="Saif S."/>
            <person name="Birren B."/>
        </authorList>
    </citation>
    <scope>NUCLEOTIDE SEQUENCE [LARGE SCALE GENOMIC DNA]</scope>
    <source>
        <strain evidence="2 3">CBS 6273</strain>
    </source>
</reference>
<feature type="compositionally biased region" description="Acidic residues" evidence="1">
    <location>
        <begin position="100"/>
        <end position="119"/>
    </location>
</feature>
<proteinExistence type="predicted"/>
<accession>A0A1E3KAH4</accession>
<organism evidence="2 3">
    <name type="scientific">Cryptococcus amylolentus CBS 6273</name>
    <dbReference type="NCBI Taxonomy" id="1296118"/>
    <lineage>
        <taxon>Eukaryota</taxon>
        <taxon>Fungi</taxon>
        <taxon>Dikarya</taxon>
        <taxon>Basidiomycota</taxon>
        <taxon>Agaricomycotina</taxon>
        <taxon>Tremellomycetes</taxon>
        <taxon>Tremellales</taxon>
        <taxon>Cryptococcaceae</taxon>
        <taxon>Cryptococcus</taxon>
    </lineage>
</organism>
<evidence type="ECO:0000313" key="3">
    <source>
        <dbReference type="Proteomes" id="UP000095149"/>
    </source>
</evidence>
<sequence length="378" mass="40246">MSRWHTSHRRTPTRNPRSTFLVPPPDPDGHLSHPPSSPFHPSRTSTTLSKHRSNPNLRPYPAPPSPAASKDFSREVRLRKRTSSARLERVPSAPNREEVGTGEDEIMESASEEGEEEDVFVSPSLGYRYGKKSQLRGEMSMSNLRSSRSSVDRSPGAMERALLGSPIHKQATRRGSSAALLNGHNSLTNTSTPRSSTLTNPFENSDPFASSASVISGFGSATDGTLTSSPSSSSSSSFPSSSSDSSSQSAVSDGTVKPQSSSSSSSESADDDDSAPYHTLTDTHQRTITQQPTPSSTTSEDSPPISNQPSPPSWETHLPSPRASEDDSMDASTPATSIESQSDSQSGSPTSLSDQATTSDATTSTKYSRGPSESFSEY</sequence>
<dbReference type="EMBL" id="MEKH01000004">
    <property type="protein sequence ID" value="ODO09537.1"/>
    <property type="molecule type" value="Genomic_DNA"/>
</dbReference>
<gene>
    <name evidence="2" type="ORF">I350_03140</name>
</gene>
<feature type="compositionally biased region" description="Low complexity" evidence="1">
    <location>
        <begin position="228"/>
        <end position="249"/>
    </location>
</feature>
<name>A0A1E3KAH4_9TREE</name>
<feature type="compositionally biased region" description="Polar residues" evidence="1">
    <location>
        <begin position="183"/>
        <end position="214"/>
    </location>
</feature>
<feature type="region of interest" description="Disordered" evidence="1">
    <location>
        <begin position="1"/>
        <end position="378"/>
    </location>
</feature>
<comment type="caution">
    <text evidence="2">The sequence shown here is derived from an EMBL/GenBank/DDBJ whole genome shotgun (WGS) entry which is preliminary data.</text>
</comment>
<dbReference type="Proteomes" id="UP000095149">
    <property type="component" value="Unassembled WGS sequence"/>
</dbReference>
<evidence type="ECO:0000313" key="2">
    <source>
        <dbReference type="EMBL" id="ODO09537.1"/>
    </source>
</evidence>
<dbReference type="AlphaFoldDB" id="A0A1E3KAH4"/>
<feature type="compositionally biased region" description="Low complexity" evidence="1">
    <location>
        <begin position="287"/>
        <end position="308"/>
    </location>
</feature>